<organism evidence="1">
    <name type="scientific">Siphoviridae sp. cthrG7</name>
    <dbReference type="NCBI Taxonomy" id="2826428"/>
    <lineage>
        <taxon>Viruses</taxon>
        <taxon>Duplodnaviria</taxon>
        <taxon>Heunggongvirae</taxon>
        <taxon>Uroviricota</taxon>
        <taxon>Caudoviricetes</taxon>
    </lineage>
</organism>
<sequence>MITTSINIEPYLAEYIRGKYNNGCEEAFRIPDNTDLYHTIWTLMAKRQKNQSPVDSGNLTFILPERRIGKDPKVYNFLSPSSVKMIEKEIRRMFNRELHAAMDENDLNGHVLNNLDVVHHFMCSYCIDSVSEDALLKNFYRWRENMRKRKVRREYKKKLKSC</sequence>
<dbReference type="EMBL" id="BK014874">
    <property type="protein sequence ID" value="DAD79853.1"/>
    <property type="molecule type" value="Genomic_DNA"/>
</dbReference>
<accession>A0A8S5MC14</accession>
<reference evidence="1" key="1">
    <citation type="journal article" date="2021" name="Proc. Natl. Acad. Sci. U.S.A.">
        <title>A Catalog of Tens of Thousands of Viruses from Human Metagenomes Reveals Hidden Associations with Chronic Diseases.</title>
        <authorList>
            <person name="Tisza M.J."/>
            <person name="Buck C.B."/>
        </authorList>
    </citation>
    <scope>NUCLEOTIDE SEQUENCE</scope>
    <source>
        <strain evidence="1">CthrG7</strain>
    </source>
</reference>
<evidence type="ECO:0000313" key="1">
    <source>
        <dbReference type="EMBL" id="DAD79853.1"/>
    </source>
</evidence>
<name>A0A8S5MC14_9CAUD</name>
<proteinExistence type="predicted"/>
<protein>
    <submittedName>
        <fullName evidence="1">Uncharacterized protein</fullName>
    </submittedName>
</protein>